<keyword evidence="6" id="KW-1185">Reference proteome</keyword>
<reference evidence="5 6" key="1">
    <citation type="submission" date="2021-01" db="EMBL/GenBank/DDBJ databases">
        <title>Genomic Encyclopedia of Type Strains, Phase IV (KMG-IV): sequencing the most valuable type-strain genomes for metagenomic binning, comparative biology and taxonomic classification.</title>
        <authorList>
            <person name="Goeker M."/>
        </authorList>
    </citation>
    <scope>NUCLEOTIDE SEQUENCE [LARGE SCALE GENOMIC DNA]</scope>
    <source>
        <strain evidence="5 6">DSM 104297</strain>
    </source>
</reference>
<feature type="domain" description="PucR C-terminal helix-turn-helix" evidence="3">
    <location>
        <begin position="304"/>
        <end position="361"/>
    </location>
</feature>
<evidence type="ECO:0000313" key="5">
    <source>
        <dbReference type="EMBL" id="MBM7704790.1"/>
    </source>
</evidence>
<organism evidence="5 6">
    <name type="scientific">Priestia iocasae</name>
    <dbReference type="NCBI Taxonomy" id="2291674"/>
    <lineage>
        <taxon>Bacteria</taxon>
        <taxon>Bacillati</taxon>
        <taxon>Bacillota</taxon>
        <taxon>Bacilli</taxon>
        <taxon>Bacillales</taxon>
        <taxon>Bacillaceae</taxon>
        <taxon>Priestia</taxon>
    </lineage>
</organism>
<dbReference type="InterPro" id="IPR051448">
    <property type="entry name" value="CdaR-like_regulators"/>
</dbReference>
<dbReference type="InterPro" id="IPR025736">
    <property type="entry name" value="PucR_C-HTH_dom"/>
</dbReference>
<gene>
    <name evidence="5" type="ORF">JOC83_003649</name>
</gene>
<proteinExistence type="inferred from homology"/>
<comment type="similarity">
    <text evidence="1">Belongs to the CdaR family.</text>
</comment>
<feature type="domain" description="Putative sugar diacid recognition" evidence="2">
    <location>
        <begin position="5"/>
        <end position="136"/>
    </location>
</feature>
<dbReference type="InterPro" id="IPR008599">
    <property type="entry name" value="Diacid_rec"/>
</dbReference>
<dbReference type="EMBL" id="JAFBFC010000008">
    <property type="protein sequence ID" value="MBM7704790.1"/>
    <property type="molecule type" value="Genomic_DNA"/>
</dbReference>
<dbReference type="Gene3D" id="1.10.10.2840">
    <property type="entry name" value="PucR C-terminal helix-turn-helix domain"/>
    <property type="match status" value="1"/>
</dbReference>
<dbReference type="PANTHER" id="PTHR33744">
    <property type="entry name" value="CARBOHYDRATE DIACID REGULATOR"/>
    <property type="match status" value="1"/>
</dbReference>
<protein>
    <submittedName>
        <fullName evidence="5">Carbohydrate diacid regulator</fullName>
    </submittedName>
</protein>
<accession>A0ABS2QZ71</accession>
<evidence type="ECO:0000256" key="1">
    <source>
        <dbReference type="ARBA" id="ARBA00006754"/>
    </source>
</evidence>
<dbReference type="Pfam" id="PF05651">
    <property type="entry name" value="Diacid_rec"/>
    <property type="match status" value="1"/>
</dbReference>
<dbReference type="RefSeq" id="WP_338038944.1">
    <property type="nucleotide sequence ID" value="NZ_JAFBFC010000008.1"/>
</dbReference>
<evidence type="ECO:0000259" key="2">
    <source>
        <dbReference type="Pfam" id="PF05651"/>
    </source>
</evidence>
<dbReference type="InterPro" id="IPR042070">
    <property type="entry name" value="PucR_C-HTH_sf"/>
</dbReference>
<name>A0ABS2QZ71_9BACI</name>
<dbReference type="InterPro" id="IPR041522">
    <property type="entry name" value="CdaR_GGDEF"/>
</dbReference>
<dbReference type="Pfam" id="PF13556">
    <property type="entry name" value="HTH_30"/>
    <property type="match status" value="1"/>
</dbReference>
<dbReference type="Proteomes" id="UP000809829">
    <property type="component" value="Unassembled WGS sequence"/>
</dbReference>
<evidence type="ECO:0000313" key="6">
    <source>
        <dbReference type="Proteomes" id="UP000809829"/>
    </source>
</evidence>
<sequence length="370" mass="42816">MLLLPSLAQKIMYEVKKLLDEDIIIVDTNGSIVASTDEKRVGAFHEGALLSIKERRTVVITKGDTNALKGVKPGVNLPIFFSHDVIGVIGITGNPDQILPYGQLLRKMTELLIQDNYYNEQHEWRSRMLEAFVFDWLHLKDWTAAFLERAKLLQINLEPKRQILLLYFHHNRTLAQKDIWQLHPFLNEQDVIIRWGNDRLLIVQTVDEHTTTDLTLQKIKKMKAFMEDTWHLCTSLGAGQPVLSDQLLHSYEQAERALTVAMKHNRIVFDEELRLEMCLKDISAETKRDFIQRVLGSIIEDVELISTFQAYFDENMSLKATAEALHIHINTLHYRIKKLEQRTKLNLKSSSDVVSLYLALQFLDESTKIN</sequence>
<dbReference type="PANTHER" id="PTHR33744:SF16">
    <property type="entry name" value="CARBOHYDRATE DIACID REGULATOR"/>
    <property type="match status" value="1"/>
</dbReference>
<dbReference type="Pfam" id="PF17853">
    <property type="entry name" value="GGDEF_2"/>
    <property type="match status" value="1"/>
</dbReference>
<comment type="caution">
    <text evidence="5">The sequence shown here is derived from an EMBL/GenBank/DDBJ whole genome shotgun (WGS) entry which is preliminary data.</text>
</comment>
<evidence type="ECO:0000259" key="4">
    <source>
        <dbReference type="Pfam" id="PF17853"/>
    </source>
</evidence>
<evidence type="ECO:0000259" key="3">
    <source>
        <dbReference type="Pfam" id="PF13556"/>
    </source>
</evidence>
<feature type="domain" description="CdaR GGDEF-like" evidence="4">
    <location>
        <begin position="145"/>
        <end position="260"/>
    </location>
</feature>